<dbReference type="SUPFAM" id="SSF53597">
    <property type="entry name" value="Dihydrofolate reductase-like"/>
    <property type="match status" value="1"/>
</dbReference>
<dbReference type="InterPro" id="IPR024072">
    <property type="entry name" value="DHFR-like_dom_sf"/>
</dbReference>
<gene>
    <name evidence="2" type="ORF">HNR20_005816</name>
</gene>
<keyword evidence="3" id="KW-1185">Reference proteome</keyword>
<name>A0A840WE94_9ACTN</name>
<sequence length="194" mass="21476">MRKIVVSMWITLDGFVAGPDDEMDWLLADDHLQKYERTLVDDAGSLMLGRITHADFASHWPPTAQNPDQPDDVRGYAQRLDALEKIVVSASGNTATWTNTRRLTHLDPDEITELKRGAGGDIVVYGSLTLIRSLADLRLIDELHLLVHPLFLRQGKALFDGGQPPARLELVSAEPFASGVVLLKYHPTDDTRAG</sequence>
<dbReference type="PANTHER" id="PTHR38011">
    <property type="entry name" value="DIHYDROFOLATE REDUCTASE FAMILY PROTEIN (AFU_ORTHOLOGUE AFUA_8G06820)"/>
    <property type="match status" value="1"/>
</dbReference>
<dbReference type="AlphaFoldDB" id="A0A840WE94"/>
<dbReference type="EMBL" id="JACHDP010000001">
    <property type="protein sequence ID" value="MBB5481311.1"/>
    <property type="molecule type" value="Genomic_DNA"/>
</dbReference>
<dbReference type="RefSeq" id="WP_184186545.1">
    <property type="nucleotide sequence ID" value="NZ_BMNF01000004.1"/>
</dbReference>
<feature type="domain" description="Bacterial bifunctional deaminase-reductase C-terminal" evidence="1">
    <location>
        <begin position="2"/>
        <end position="182"/>
    </location>
</feature>
<dbReference type="InterPro" id="IPR002734">
    <property type="entry name" value="RibDG_C"/>
</dbReference>
<dbReference type="Gene3D" id="3.40.430.10">
    <property type="entry name" value="Dihydrofolate Reductase, subunit A"/>
    <property type="match status" value="1"/>
</dbReference>
<evidence type="ECO:0000313" key="3">
    <source>
        <dbReference type="Proteomes" id="UP000586947"/>
    </source>
</evidence>
<evidence type="ECO:0000313" key="2">
    <source>
        <dbReference type="EMBL" id="MBB5481311.1"/>
    </source>
</evidence>
<organism evidence="2 3">
    <name type="scientific">Micromonospora parathelypteridis</name>
    <dbReference type="NCBI Taxonomy" id="1839617"/>
    <lineage>
        <taxon>Bacteria</taxon>
        <taxon>Bacillati</taxon>
        <taxon>Actinomycetota</taxon>
        <taxon>Actinomycetes</taxon>
        <taxon>Micromonosporales</taxon>
        <taxon>Micromonosporaceae</taxon>
        <taxon>Micromonospora</taxon>
    </lineage>
</organism>
<comment type="caution">
    <text evidence="2">The sequence shown here is derived from an EMBL/GenBank/DDBJ whole genome shotgun (WGS) entry which is preliminary data.</text>
</comment>
<dbReference type="PANTHER" id="PTHR38011:SF11">
    <property type="entry name" value="2,5-DIAMINO-6-RIBOSYLAMINO-4(3H)-PYRIMIDINONE 5'-PHOSPHATE REDUCTASE"/>
    <property type="match status" value="1"/>
</dbReference>
<protein>
    <submittedName>
        <fullName evidence="2">Dihydrofolate reductase</fullName>
    </submittedName>
</protein>
<dbReference type="Pfam" id="PF01872">
    <property type="entry name" value="RibD_C"/>
    <property type="match status" value="1"/>
</dbReference>
<dbReference type="GO" id="GO:0009231">
    <property type="term" value="P:riboflavin biosynthetic process"/>
    <property type="evidence" value="ECO:0007669"/>
    <property type="project" value="InterPro"/>
</dbReference>
<evidence type="ECO:0000259" key="1">
    <source>
        <dbReference type="Pfam" id="PF01872"/>
    </source>
</evidence>
<proteinExistence type="predicted"/>
<dbReference type="GO" id="GO:0008703">
    <property type="term" value="F:5-amino-6-(5-phosphoribosylamino)uracil reductase activity"/>
    <property type="evidence" value="ECO:0007669"/>
    <property type="project" value="InterPro"/>
</dbReference>
<dbReference type="InterPro" id="IPR050765">
    <property type="entry name" value="Riboflavin_Biosynth_HTPR"/>
</dbReference>
<dbReference type="Proteomes" id="UP000586947">
    <property type="component" value="Unassembled WGS sequence"/>
</dbReference>
<reference evidence="2 3" key="1">
    <citation type="submission" date="2020-08" db="EMBL/GenBank/DDBJ databases">
        <title>Sequencing the genomes of 1000 actinobacteria strains.</title>
        <authorList>
            <person name="Klenk H.-P."/>
        </authorList>
    </citation>
    <scope>NUCLEOTIDE SEQUENCE [LARGE SCALE GENOMIC DNA]</scope>
    <source>
        <strain evidence="2 3">DSM 103125</strain>
    </source>
</reference>
<accession>A0A840WE94</accession>